<dbReference type="PANTHER" id="PTHR22891">
    <property type="entry name" value="EUKARYOTIC TRANSLATION INITIATION FACTOR 2C"/>
    <property type="match status" value="1"/>
</dbReference>
<dbReference type="Gene3D" id="3.30.420.10">
    <property type="entry name" value="Ribonuclease H-like superfamily/Ribonuclease H"/>
    <property type="match status" value="1"/>
</dbReference>
<dbReference type="EnsemblMetazoa" id="CLYHEMT008868.1">
    <property type="protein sequence ID" value="CLYHEMP008868.1"/>
    <property type="gene ID" value="CLYHEMG008868"/>
</dbReference>
<dbReference type="InterPro" id="IPR003165">
    <property type="entry name" value="Piwi"/>
</dbReference>
<dbReference type="PROSITE" id="PS50822">
    <property type="entry name" value="PIWI"/>
    <property type="match status" value="1"/>
</dbReference>
<dbReference type="InterPro" id="IPR032474">
    <property type="entry name" value="Argonaute_N"/>
</dbReference>
<dbReference type="CDD" id="cd04657">
    <property type="entry name" value="Piwi_ago-like"/>
    <property type="match status" value="1"/>
</dbReference>
<feature type="domain" description="Piwi" evidence="3">
    <location>
        <begin position="541"/>
        <end position="824"/>
    </location>
</feature>
<dbReference type="SMART" id="SM01163">
    <property type="entry name" value="DUF1785"/>
    <property type="match status" value="1"/>
</dbReference>
<evidence type="ECO:0000259" key="2">
    <source>
        <dbReference type="PROSITE" id="PS50821"/>
    </source>
</evidence>
<reference evidence="4" key="1">
    <citation type="submission" date="2021-01" db="UniProtKB">
        <authorList>
            <consortium name="EnsemblMetazoa"/>
        </authorList>
    </citation>
    <scope>IDENTIFICATION</scope>
</reference>
<dbReference type="SMART" id="SM00950">
    <property type="entry name" value="Piwi"/>
    <property type="match status" value="1"/>
</dbReference>
<dbReference type="InterPro" id="IPR032473">
    <property type="entry name" value="Argonaute_Mid_dom"/>
</dbReference>
<evidence type="ECO:0000259" key="3">
    <source>
        <dbReference type="PROSITE" id="PS50822"/>
    </source>
</evidence>
<evidence type="ECO:0000256" key="1">
    <source>
        <dbReference type="RuleBase" id="RU361178"/>
    </source>
</evidence>
<dbReference type="Pfam" id="PF16487">
    <property type="entry name" value="ArgoMid"/>
    <property type="match status" value="1"/>
</dbReference>
<dbReference type="InterPro" id="IPR036397">
    <property type="entry name" value="RNaseH_sf"/>
</dbReference>
<sequence>MGSILTPGKLCNYLYDQVMGKAGRKIQLNANFYELKIPTNAIIHHYDVVISDGKQEDKIPKPMARQLMQKFTRSNKKLFRTQPVFDGRKNMYTKEPLDFQSSRKFEGITFQEEGDDRERTFSITLKWVNQLNLKYLQDAMEGRAQSVPQEIYQGLDMVLRYAATLCYVPVGSKFFTSNGSVNLGGGREMWPGYNLTVRPTGRWKLMLNIDTSASGFYRHIPVLQYLNEILPRFDIRRGEMMDRDRKAFERELKGLKIQITYMGKQKRKYRVNGLTKLGASKQTFTLDNNDKVTVQSYFRKEKNVTLKYANLPCLHVGNPQKNVYIPMEVCEMVPGQRVMKKLTEDQTAIMIKNTAKKPEMRKAAIDRIVSDSNYAQDPYVKGFGIQVSQKMTTVDARVINPPDVQYSGGKIMKPSGGAWNMKNIRVFQGANIQAWGMVVCNFFGRPFEEDSAWRFEEELIKKAQEMGINMGRSVFYKVLNKFEDPTKVLSEGFATNKNLDLLVAVLPGKTPFYQCLKRMCETENGYVDAAADPRVQEVLKNRGLSTQCIQNKNAFKCSPMTLAQLLLKVNAKMGGINNSISNNNKVTRPIRVFKEPVLFLGADVTHPGIGDKESPSIAAIVGSVDPVPSKYAVCVRVQKHRQEMIEDMKNVAKDLLKQFRINTKLKPCKIVMYRDGVSEGQFQQVLQHEMRAIQQACSELEKGYQPAITFIVVQKRHHARFFPIPGSRDVDRSGNCLPGTTIDSGVCHPTEYDYYQYSHAGIQGTSRPSHYHVLWDDNDFEPDELQSLSFMLCHLYVRCTRSVSIPAPAYYAHHVAFRAKDHLLGRIDDDGTSSSGRSDVGNVTEDMARLNLREIVKPHPKLISRMYFV</sequence>
<dbReference type="InterPro" id="IPR014811">
    <property type="entry name" value="ArgoL1"/>
</dbReference>
<dbReference type="Pfam" id="PF08699">
    <property type="entry name" value="ArgoL1"/>
    <property type="match status" value="1"/>
</dbReference>
<evidence type="ECO:0000313" key="5">
    <source>
        <dbReference type="Proteomes" id="UP000594262"/>
    </source>
</evidence>
<dbReference type="InterPro" id="IPR032472">
    <property type="entry name" value="ArgoL2"/>
</dbReference>
<dbReference type="PROSITE" id="PS50821">
    <property type="entry name" value="PAZ"/>
    <property type="match status" value="1"/>
</dbReference>
<dbReference type="OrthoDB" id="10252740at2759"/>
<dbReference type="Pfam" id="PF02171">
    <property type="entry name" value="Piwi"/>
    <property type="match status" value="1"/>
</dbReference>
<feature type="domain" description="PAZ" evidence="2">
    <location>
        <begin position="221"/>
        <end position="334"/>
    </location>
</feature>
<dbReference type="Gene3D" id="2.170.260.10">
    <property type="entry name" value="paz domain"/>
    <property type="match status" value="1"/>
</dbReference>
<dbReference type="SUPFAM" id="SSF53098">
    <property type="entry name" value="Ribonuclease H-like"/>
    <property type="match status" value="1"/>
</dbReference>
<proteinExistence type="inferred from homology"/>
<dbReference type="RefSeq" id="XP_066920100.1">
    <property type="nucleotide sequence ID" value="XM_067063999.1"/>
</dbReference>
<accession>A0A7M5VDP8</accession>
<dbReference type="InterPro" id="IPR012337">
    <property type="entry name" value="RNaseH-like_sf"/>
</dbReference>
<dbReference type="SMART" id="SM00949">
    <property type="entry name" value="PAZ"/>
    <property type="match status" value="1"/>
</dbReference>
<dbReference type="Gene3D" id="3.40.50.2300">
    <property type="match status" value="1"/>
</dbReference>
<dbReference type="AlphaFoldDB" id="A0A7M5VDP8"/>
<dbReference type="InterPro" id="IPR003100">
    <property type="entry name" value="PAZ_dom"/>
</dbReference>
<dbReference type="Pfam" id="PF16486">
    <property type="entry name" value="ArgoN"/>
    <property type="match status" value="1"/>
</dbReference>
<dbReference type="InterPro" id="IPR036085">
    <property type="entry name" value="PAZ_dom_sf"/>
</dbReference>
<dbReference type="Proteomes" id="UP000594262">
    <property type="component" value="Unplaced"/>
</dbReference>
<organism evidence="4 5">
    <name type="scientific">Clytia hemisphaerica</name>
    <dbReference type="NCBI Taxonomy" id="252671"/>
    <lineage>
        <taxon>Eukaryota</taxon>
        <taxon>Metazoa</taxon>
        <taxon>Cnidaria</taxon>
        <taxon>Hydrozoa</taxon>
        <taxon>Hydroidolina</taxon>
        <taxon>Leptothecata</taxon>
        <taxon>Obeliida</taxon>
        <taxon>Clytiidae</taxon>
        <taxon>Clytia</taxon>
    </lineage>
</organism>
<dbReference type="Pfam" id="PF16488">
    <property type="entry name" value="ArgoL2"/>
    <property type="match status" value="1"/>
</dbReference>
<dbReference type="GeneID" id="136807415"/>
<dbReference type="InterPro" id="IPR045246">
    <property type="entry name" value="Piwi_ago-like"/>
</dbReference>
<dbReference type="CDD" id="cd02846">
    <property type="entry name" value="PAZ_argonaute_like"/>
    <property type="match status" value="1"/>
</dbReference>
<name>A0A7M5VDP8_9CNID</name>
<keyword evidence="5" id="KW-1185">Reference proteome</keyword>
<evidence type="ECO:0000313" key="4">
    <source>
        <dbReference type="EnsemblMetazoa" id="CLYHEMP008868.1"/>
    </source>
</evidence>
<comment type="similarity">
    <text evidence="1">Belongs to the argonaute family.</text>
</comment>
<dbReference type="GO" id="GO:0003723">
    <property type="term" value="F:RNA binding"/>
    <property type="evidence" value="ECO:0007669"/>
    <property type="project" value="InterPro"/>
</dbReference>
<dbReference type="Pfam" id="PF02170">
    <property type="entry name" value="PAZ"/>
    <property type="match status" value="1"/>
</dbReference>
<protein>
    <submittedName>
        <fullName evidence="4">Uncharacterized protein</fullName>
    </submittedName>
</protein>
<dbReference type="SUPFAM" id="SSF101690">
    <property type="entry name" value="PAZ domain"/>
    <property type="match status" value="1"/>
</dbReference>